<organism evidence="1">
    <name type="scientific">hydrothermal vent metagenome</name>
    <dbReference type="NCBI Taxonomy" id="652676"/>
    <lineage>
        <taxon>unclassified sequences</taxon>
        <taxon>metagenomes</taxon>
        <taxon>ecological metagenomes</taxon>
    </lineage>
</organism>
<evidence type="ECO:0008006" key="2">
    <source>
        <dbReference type="Google" id="ProtNLM"/>
    </source>
</evidence>
<accession>A0A3B0X0Y1</accession>
<proteinExistence type="predicted"/>
<sequence>MKIFRISQYKHAITSESEGQLPLLKEAVKERLGRNIRRIDRFTQLSLMGASDCRGDLSFPINTGIVMASYFGSLNNTFNVLSSMFQCSSRPSPYEFIHTVSNAASYYLARELELTSHNLFISQQHAALQACLKLAEIDLDCLNVNAVLIGQVSEVATPFDVYRERVNIKLPHVLHESSNWFLLANELKNEKSVASIVLNIEGTDAQVLSVQIKNALNEMSKKQNVIARLDEAFCSSKNDLVDCINVNQPWVNSLESSSEALFDFLQSDEFNVLLMVERVNRYKWSALVISKLELD</sequence>
<gene>
    <name evidence="1" type="ORF">MNBD_GAMMA03-1911</name>
</gene>
<dbReference type="EMBL" id="UOFC01000287">
    <property type="protein sequence ID" value="VAW49494.1"/>
    <property type="molecule type" value="Genomic_DNA"/>
</dbReference>
<dbReference type="SUPFAM" id="SSF53901">
    <property type="entry name" value="Thiolase-like"/>
    <property type="match status" value="1"/>
</dbReference>
<dbReference type="Gene3D" id="3.40.47.10">
    <property type="match status" value="1"/>
</dbReference>
<dbReference type="AlphaFoldDB" id="A0A3B0X0Y1"/>
<evidence type="ECO:0000313" key="1">
    <source>
        <dbReference type="EMBL" id="VAW49494.1"/>
    </source>
</evidence>
<dbReference type="InterPro" id="IPR016039">
    <property type="entry name" value="Thiolase-like"/>
</dbReference>
<name>A0A3B0X0Y1_9ZZZZ</name>
<reference evidence="1" key="1">
    <citation type="submission" date="2018-06" db="EMBL/GenBank/DDBJ databases">
        <authorList>
            <person name="Zhirakovskaya E."/>
        </authorList>
    </citation>
    <scope>NUCLEOTIDE SEQUENCE</scope>
</reference>
<dbReference type="GO" id="GO:0016746">
    <property type="term" value="F:acyltransferase activity"/>
    <property type="evidence" value="ECO:0007669"/>
    <property type="project" value="InterPro"/>
</dbReference>
<protein>
    <recommendedName>
        <fullName evidence="2">Beta-ketoacyl synthase N-terminal domain-containing protein</fullName>
    </recommendedName>
</protein>